<dbReference type="InterPro" id="IPR050179">
    <property type="entry name" value="Trans_hexapeptide_repeat"/>
</dbReference>
<protein>
    <recommendedName>
        <fullName evidence="7">Acetyltransferase</fullName>
    </recommendedName>
</protein>
<dbReference type="Gene3D" id="2.160.10.10">
    <property type="entry name" value="Hexapeptide repeat proteins"/>
    <property type="match status" value="1"/>
</dbReference>
<dbReference type="SUPFAM" id="SSF51161">
    <property type="entry name" value="Trimeric LpxA-like enzymes"/>
    <property type="match status" value="1"/>
</dbReference>
<gene>
    <name evidence="5" type="ORF">SD10_21345</name>
</gene>
<keyword evidence="2" id="KW-0808">Transferase</keyword>
<dbReference type="CDD" id="cd03349">
    <property type="entry name" value="LbH_XAT"/>
    <property type="match status" value="1"/>
</dbReference>
<dbReference type="HOGENOM" id="CLU_051638_5_0_10"/>
<dbReference type="EMBL" id="CP010429">
    <property type="protein sequence ID" value="AKD57057.1"/>
    <property type="molecule type" value="Genomic_DNA"/>
</dbReference>
<keyword evidence="3" id="KW-0677">Repeat</keyword>
<dbReference type="KEGG" id="srd:SD10_21345"/>
<accession>A0A0E3V8T4</accession>
<dbReference type="InterPro" id="IPR001451">
    <property type="entry name" value="Hexapep"/>
</dbReference>
<dbReference type="PANTHER" id="PTHR43300:SF11">
    <property type="entry name" value="ACETYLTRANSFERASE RV3034C-RELATED"/>
    <property type="match status" value="1"/>
</dbReference>
<reference evidence="5 6" key="1">
    <citation type="journal article" date="2014" name="Curr. Microbiol.">
        <title>Spirosoma radiotolerans sp. nov., a gamma-radiation-resistant bacterium isolated from gamma ray-irradiated soil.</title>
        <authorList>
            <person name="Lee J.J."/>
            <person name="Srinivasan S."/>
            <person name="Lim S."/>
            <person name="Joe M."/>
            <person name="Im S."/>
            <person name="Bae S.I."/>
            <person name="Park K.R."/>
            <person name="Han J.H."/>
            <person name="Park S.H."/>
            <person name="Joo B.M."/>
            <person name="Park S.J."/>
            <person name="Kim M.K."/>
        </authorList>
    </citation>
    <scope>NUCLEOTIDE SEQUENCE [LARGE SCALE GENOMIC DNA]</scope>
    <source>
        <strain evidence="5 6">DG5A</strain>
    </source>
</reference>
<evidence type="ECO:0000256" key="2">
    <source>
        <dbReference type="ARBA" id="ARBA00022679"/>
    </source>
</evidence>
<organism evidence="5 6">
    <name type="scientific">Spirosoma radiotolerans</name>
    <dbReference type="NCBI Taxonomy" id="1379870"/>
    <lineage>
        <taxon>Bacteria</taxon>
        <taxon>Pseudomonadati</taxon>
        <taxon>Bacteroidota</taxon>
        <taxon>Cytophagia</taxon>
        <taxon>Cytophagales</taxon>
        <taxon>Cytophagaceae</taxon>
        <taxon>Spirosoma</taxon>
    </lineage>
</organism>
<evidence type="ECO:0000313" key="6">
    <source>
        <dbReference type="Proteomes" id="UP000033054"/>
    </source>
</evidence>
<evidence type="ECO:0000256" key="1">
    <source>
        <dbReference type="ARBA" id="ARBA00007274"/>
    </source>
</evidence>
<proteinExistence type="inferred from homology"/>
<evidence type="ECO:0000313" key="5">
    <source>
        <dbReference type="EMBL" id="AKD57057.1"/>
    </source>
</evidence>
<keyword evidence="6" id="KW-1185">Reference proteome</keyword>
<comment type="similarity">
    <text evidence="1">Belongs to the transferase hexapeptide repeat family.</text>
</comment>
<dbReference type="AlphaFoldDB" id="A0A0E3V8T4"/>
<dbReference type="PROSITE" id="PS00101">
    <property type="entry name" value="HEXAPEP_TRANSFERASES"/>
    <property type="match status" value="1"/>
</dbReference>
<dbReference type="InterPro" id="IPR018357">
    <property type="entry name" value="Hexapep_transf_CS"/>
</dbReference>
<evidence type="ECO:0000256" key="4">
    <source>
        <dbReference type="ARBA" id="ARBA00023315"/>
    </source>
</evidence>
<dbReference type="PATRIC" id="fig|1379870.5.peg.4606"/>
<dbReference type="InterPro" id="IPR011004">
    <property type="entry name" value="Trimer_LpxA-like_sf"/>
</dbReference>
<dbReference type="Pfam" id="PF00132">
    <property type="entry name" value="Hexapep"/>
    <property type="match status" value="1"/>
</dbReference>
<dbReference type="Proteomes" id="UP000033054">
    <property type="component" value="Chromosome"/>
</dbReference>
<evidence type="ECO:0000256" key="3">
    <source>
        <dbReference type="ARBA" id="ARBA00022737"/>
    </source>
</evidence>
<sequence length="226" mass="25607">MKIIRRLYWALRNLLNLLSVMSRYDKFYWDWNACRTNNCNVDDTAIIYGNYMLTNVNIGYSSYVSFNAFMANTDIGKFCSIGPNVVSGMGIHPTNGISTHPAFYSSKKKSKITYCHSTFVEEHRPVHIGNDVFIGANVTILDGVKIGDGAVIGAGSVVSKDIPPYAIAVGCPIKIIKYRFPENIIDDLMSIKWWNQEDVTLMRAKEYFYDLEGFVNIEKEENLTNI</sequence>
<keyword evidence="4" id="KW-0012">Acyltransferase</keyword>
<evidence type="ECO:0008006" key="7">
    <source>
        <dbReference type="Google" id="ProtNLM"/>
    </source>
</evidence>
<name>A0A0E3V8T4_9BACT</name>
<dbReference type="GO" id="GO:0016746">
    <property type="term" value="F:acyltransferase activity"/>
    <property type="evidence" value="ECO:0007669"/>
    <property type="project" value="UniProtKB-KW"/>
</dbReference>
<dbReference type="PANTHER" id="PTHR43300">
    <property type="entry name" value="ACETYLTRANSFERASE"/>
    <property type="match status" value="1"/>
</dbReference>
<dbReference type="STRING" id="1379870.SD10_21345"/>